<dbReference type="AlphaFoldDB" id="A0A2R6NVU4"/>
<comment type="similarity">
    <text evidence="3">Belongs to the cytochrome P450 family.</text>
</comment>
<evidence type="ECO:0000256" key="3">
    <source>
        <dbReference type="ARBA" id="ARBA00010617"/>
    </source>
</evidence>
<evidence type="ECO:0000256" key="12">
    <source>
        <dbReference type="SAM" id="MobiDB-lite"/>
    </source>
</evidence>
<keyword evidence="9" id="KW-0408">Iron</keyword>
<evidence type="ECO:0000313" key="14">
    <source>
        <dbReference type="Proteomes" id="UP000186601"/>
    </source>
</evidence>
<reference evidence="13 14" key="1">
    <citation type="submission" date="2018-02" db="EMBL/GenBank/DDBJ databases">
        <title>Genome sequence of the basidiomycete white-rot fungus Phlebia centrifuga.</title>
        <authorList>
            <person name="Granchi Z."/>
            <person name="Peng M."/>
            <person name="de Vries R.P."/>
            <person name="Hilden K."/>
            <person name="Makela M.R."/>
            <person name="Grigoriev I."/>
            <person name="Riley R."/>
        </authorList>
    </citation>
    <scope>NUCLEOTIDE SEQUENCE [LARGE SCALE GENOMIC DNA]</scope>
    <source>
        <strain evidence="13 14">FBCC195</strain>
    </source>
</reference>
<dbReference type="InterPro" id="IPR036396">
    <property type="entry name" value="Cyt_P450_sf"/>
</dbReference>
<evidence type="ECO:0000256" key="7">
    <source>
        <dbReference type="ARBA" id="ARBA00022989"/>
    </source>
</evidence>
<dbReference type="Proteomes" id="UP000186601">
    <property type="component" value="Unassembled WGS sequence"/>
</dbReference>
<dbReference type="InterPro" id="IPR001128">
    <property type="entry name" value="Cyt_P450"/>
</dbReference>
<evidence type="ECO:0000313" key="13">
    <source>
        <dbReference type="EMBL" id="PSR77855.1"/>
    </source>
</evidence>
<dbReference type="GO" id="GO:0005506">
    <property type="term" value="F:iron ion binding"/>
    <property type="evidence" value="ECO:0007669"/>
    <property type="project" value="InterPro"/>
</dbReference>
<keyword evidence="4" id="KW-0349">Heme</keyword>
<keyword evidence="11" id="KW-0472">Membrane</keyword>
<sequence>MGVDVIGSRVDEMLKRLSNACLPGSYLVEYFPIILHLPDMLAKWKREGKEFFKKDTIMFEGLMDSVRMKLHAGETRACFATVLIEDEKKYDLGAQKEAWLAGTILYVMQSAPPLLFCSKLSNSLAISAAGAETVGGPNHQTITSTDGIVQTAATLTAFFLAAVLYPGAMHKAQIELDAVVGPDRVPRLEDRARLPYIEALVKEVLRWRPVTPMGLSRRADQDDWYNGYLIPKGTLVIWNTWNVSNQPGFRGMNRDPKYFPDYEEFRPERYLDDAGQLSEPIPDTHAQGHFTYGSGRR</sequence>
<dbReference type="Pfam" id="PF00067">
    <property type="entry name" value="p450"/>
    <property type="match status" value="1"/>
</dbReference>
<keyword evidence="14" id="KW-1185">Reference proteome</keyword>
<comment type="cofactor">
    <cofactor evidence="1">
        <name>heme</name>
        <dbReference type="ChEBI" id="CHEBI:30413"/>
    </cofactor>
</comment>
<evidence type="ECO:0000256" key="10">
    <source>
        <dbReference type="ARBA" id="ARBA00023033"/>
    </source>
</evidence>
<name>A0A2R6NVU4_9APHY</name>
<feature type="region of interest" description="Disordered" evidence="12">
    <location>
        <begin position="278"/>
        <end position="297"/>
    </location>
</feature>
<evidence type="ECO:0000256" key="8">
    <source>
        <dbReference type="ARBA" id="ARBA00023002"/>
    </source>
</evidence>
<dbReference type="STRING" id="98765.A0A2R6NVU4"/>
<gene>
    <name evidence="13" type="ORF">PHLCEN_2v7676</name>
</gene>
<dbReference type="GO" id="GO:0016705">
    <property type="term" value="F:oxidoreductase activity, acting on paired donors, with incorporation or reduction of molecular oxygen"/>
    <property type="evidence" value="ECO:0007669"/>
    <property type="project" value="InterPro"/>
</dbReference>
<keyword evidence="5" id="KW-0812">Transmembrane</keyword>
<protein>
    <recommendedName>
        <fullName evidence="15">Cytochrome P450</fullName>
    </recommendedName>
</protein>
<dbReference type="InterPro" id="IPR002403">
    <property type="entry name" value="Cyt_P450_E_grp-IV"/>
</dbReference>
<dbReference type="PANTHER" id="PTHR46300">
    <property type="entry name" value="P450, PUTATIVE (EUROFUNG)-RELATED-RELATED"/>
    <property type="match status" value="1"/>
</dbReference>
<accession>A0A2R6NVU4</accession>
<evidence type="ECO:0000256" key="2">
    <source>
        <dbReference type="ARBA" id="ARBA00004370"/>
    </source>
</evidence>
<evidence type="ECO:0000256" key="5">
    <source>
        <dbReference type="ARBA" id="ARBA00022692"/>
    </source>
</evidence>
<dbReference type="SUPFAM" id="SSF48264">
    <property type="entry name" value="Cytochrome P450"/>
    <property type="match status" value="1"/>
</dbReference>
<proteinExistence type="inferred from homology"/>
<dbReference type="InterPro" id="IPR050364">
    <property type="entry name" value="Cytochrome_P450_fung"/>
</dbReference>
<dbReference type="PANTHER" id="PTHR46300:SF2">
    <property type="entry name" value="CYTOCHROME P450 MONOOXYGENASE ALNH-RELATED"/>
    <property type="match status" value="1"/>
</dbReference>
<evidence type="ECO:0000256" key="1">
    <source>
        <dbReference type="ARBA" id="ARBA00001971"/>
    </source>
</evidence>
<dbReference type="PRINTS" id="PR00465">
    <property type="entry name" value="EP450IV"/>
</dbReference>
<dbReference type="GO" id="GO:0016020">
    <property type="term" value="C:membrane"/>
    <property type="evidence" value="ECO:0007669"/>
    <property type="project" value="UniProtKB-SubCell"/>
</dbReference>
<keyword evidence="10" id="KW-0503">Monooxygenase</keyword>
<evidence type="ECO:0000256" key="4">
    <source>
        <dbReference type="ARBA" id="ARBA00022617"/>
    </source>
</evidence>
<dbReference type="EMBL" id="MLYV02000770">
    <property type="protein sequence ID" value="PSR77855.1"/>
    <property type="molecule type" value="Genomic_DNA"/>
</dbReference>
<dbReference type="GO" id="GO:0004497">
    <property type="term" value="F:monooxygenase activity"/>
    <property type="evidence" value="ECO:0007669"/>
    <property type="project" value="UniProtKB-KW"/>
</dbReference>
<comment type="subcellular location">
    <subcellularLocation>
        <location evidence="2">Membrane</location>
    </subcellularLocation>
</comment>
<dbReference type="GO" id="GO:0020037">
    <property type="term" value="F:heme binding"/>
    <property type="evidence" value="ECO:0007669"/>
    <property type="project" value="InterPro"/>
</dbReference>
<dbReference type="OrthoDB" id="2789670at2759"/>
<keyword evidence="6" id="KW-0479">Metal-binding</keyword>
<evidence type="ECO:0000256" key="6">
    <source>
        <dbReference type="ARBA" id="ARBA00022723"/>
    </source>
</evidence>
<organism evidence="13 14">
    <name type="scientific">Hermanssonia centrifuga</name>
    <dbReference type="NCBI Taxonomy" id="98765"/>
    <lineage>
        <taxon>Eukaryota</taxon>
        <taxon>Fungi</taxon>
        <taxon>Dikarya</taxon>
        <taxon>Basidiomycota</taxon>
        <taxon>Agaricomycotina</taxon>
        <taxon>Agaricomycetes</taxon>
        <taxon>Polyporales</taxon>
        <taxon>Meruliaceae</taxon>
        <taxon>Hermanssonia</taxon>
    </lineage>
</organism>
<keyword evidence="7" id="KW-1133">Transmembrane helix</keyword>
<evidence type="ECO:0000256" key="9">
    <source>
        <dbReference type="ARBA" id="ARBA00023004"/>
    </source>
</evidence>
<dbReference type="Gene3D" id="1.10.630.10">
    <property type="entry name" value="Cytochrome P450"/>
    <property type="match status" value="1"/>
</dbReference>
<evidence type="ECO:0008006" key="15">
    <source>
        <dbReference type="Google" id="ProtNLM"/>
    </source>
</evidence>
<keyword evidence="8" id="KW-0560">Oxidoreductase</keyword>
<comment type="caution">
    <text evidence="13">The sequence shown here is derived from an EMBL/GenBank/DDBJ whole genome shotgun (WGS) entry which is preliminary data.</text>
</comment>
<evidence type="ECO:0000256" key="11">
    <source>
        <dbReference type="ARBA" id="ARBA00023136"/>
    </source>
</evidence>